<evidence type="ECO:0000256" key="3">
    <source>
        <dbReference type="ARBA" id="ARBA00023295"/>
    </source>
</evidence>
<reference evidence="6 7" key="1">
    <citation type="submission" date="2019-01" db="EMBL/GenBank/DDBJ databases">
        <title>Draft genome sequence of Dictyobacter sp. Uno17.</title>
        <authorList>
            <person name="Wang C.M."/>
            <person name="Zheng Y."/>
            <person name="Sakai Y."/>
            <person name="Abe K."/>
            <person name="Yokota A."/>
            <person name="Yabe S."/>
        </authorList>
    </citation>
    <scope>NUCLEOTIDE SEQUENCE [LARGE SCALE GENOMIC DNA]</scope>
    <source>
        <strain evidence="6 7">Uno17</strain>
    </source>
</reference>
<organism evidence="6 7">
    <name type="scientific">Dictyobacter arantiisoli</name>
    <dbReference type="NCBI Taxonomy" id="2014874"/>
    <lineage>
        <taxon>Bacteria</taxon>
        <taxon>Bacillati</taxon>
        <taxon>Chloroflexota</taxon>
        <taxon>Ktedonobacteria</taxon>
        <taxon>Ktedonobacterales</taxon>
        <taxon>Dictyobacteraceae</taxon>
        <taxon>Dictyobacter</taxon>
    </lineage>
</organism>
<proteinExistence type="inferred from homology"/>
<dbReference type="InterPro" id="IPR006710">
    <property type="entry name" value="Glyco_hydro_43"/>
</dbReference>
<dbReference type="Proteomes" id="UP000322530">
    <property type="component" value="Unassembled WGS sequence"/>
</dbReference>
<dbReference type="InterPro" id="IPR000772">
    <property type="entry name" value="Ricin_B_lectin"/>
</dbReference>
<dbReference type="SMART" id="SM00458">
    <property type="entry name" value="RICIN"/>
    <property type="match status" value="1"/>
</dbReference>
<dbReference type="Gene3D" id="2.115.10.20">
    <property type="entry name" value="Glycosyl hydrolase domain, family 43"/>
    <property type="match status" value="1"/>
</dbReference>
<gene>
    <name evidence="6" type="ORF">KDI_34950</name>
</gene>
<evidence type="ECO:0000256" key="2">
    <source>
        <dbReference type="ARBA" id="ARBA00022801"/>
    </source>
</evidence>
<evidence type="ECO:0000256" key="1">
    <source>
        <dbReference type="ARBA" id="ARBA00009865"/>
    </source>
</evidence>
<evidence type="ECO:0000313" key="6">
    <source>
        <dbReference type="EMBL" id="GCF09931.1"/>
    </source>
</evidence>
<dbReference type="PROSITE" id="PS50231">
    <property type="entry name" value="RICIN_B_LECTIN"/>
    <property type="match status" value="1"/>
</dbReference>
<accession>A0A5A5TEE7</accession>
<feature type="domain" description="Ricin B lectin" evidence="5">
    <location>
        <begin position="345"/>
        <end position="484"/>
    </location>
</feature>
<evidence type="ECO:0000313" key="7">
    <source>
        <dbReference type="Proteomes" id="UP000322530"/>
    </source>
</evidence>
<evidence type="ECO:0000256" key="4">
    <source>
        <dbReference type="RuleBase" id="RU361187"/>
    </source>
</evidence>
<name>A0A5A5TEE7_9CHLR</name>
<protein>
    <submittedName>
        <fullName evidence="6">Glycoside hydrolase</fullName>
    </submittedName>
</protein>
<keyword evidence="3 4" id="KW-0326">Glycosidase</keyword>
<dbReference type="Pfam" id="PF14200">
    <property type="entry name" value="RicinB_lectin_2"/>
    <property type="match status" value="2"/>
</dbReference>
<sequence length="486" mass="53057">MSLRRLPLKTLKVSRWILVFLLALLLCLIRTTTPTLAATTRIVPGTPWSDSSGREIQAHGEGITQVGSTYYWFGEDKTNESSGNAYFQNVPCYSSTDLVHWTFVQNVLTKQSSGDLGPNRIIERPKVIYNDSTHQYVMYMHVDTSNYGAALVGVATSSSICGTYTYHGSFQPLGNQSRDMGLFKDSDGTGYLLTEDRANGLRIDKLSADYLSVVSSVALFADYEAPALFRANGRYYLLASHLTGWNTNDNQYTSATSLSGPWSAWSNFAPSGTNTFNSQTTFVLPITGSQGTTYIYMGDRWNPADLGDSPYVWQPIQFSGNNLSISWHNSWSLNVAAGTWQDQGTAYYKLVNRNSGKVLDVSNASTTAGAAIDQWTDNGGASQQWNLSAPGYGFYDNLINNHSGQLLDVANGATTDGAAVIQWTSNGGNNQQWSIVSVDNGLYYKLVNRNSGKVLDVANNSTAAGASVDQWTDNGGSNQQWSLILI</sequence>
<keyword evidence="7" id="KW-1185">Reference proteome</keyword>
<dbReference type="PANTHER" id="PTHR22925">
    <property type="entry name" value="GLYCOSYL HYDROLASE 43 FAMILY MEMBER"/>
    <property type="match status" value="1"/>
</dbReference>
<dbReference type="GO" id="GO:0005975">
    <property type="term" value="P:carbohydrate metabolic process"/>
    <property type="evidence" value="ECO:0007669"/>
    <property type="project" value="InterPro"/>
</dbReference>
<dbReference type="InterPro" id="IPR035992">
    <property type="entry name" value="Ricin_B-like_lectins"/>
</dbReference>
<dbReference type="Pfam" id="PF04616">
    <property type="entry name" value="Glyco_hydro_43"/>
    <property type="match status" value="1"/>
</dbReference>
<dbReference type="SUPFAM" id="SSF75005">
    <property type="entry name" value="Arabinanase/levansucrase/invertase"/>
    <property type="match status" value="1"/>
</dbReference>
<dbReference type="AlphaFoldDB" id="A0A5A5TEE7"/>
<dbReference type="GO" id="GO:0004553">
    <property type="term" value="F:hydrolase activity, hydrolyzing O-glycosyl compounds"/>
    <property type="evidence" value="ECO:0007669"/>
    <property type="project" value="InterPro"/>
</dbReference>
<evidence type="ECO:0000259" key="5">
    <source>
        <dbReference type="SMART" id="SM00458"/>
    </source>
</evidence>
<comment type="caution">
    <text evidence="6">The sequence shown here is derived from an EMBL/GenBank/DDBJ whole genome shotgun (WGS) entry which is preliminary data.</text>
</comment>
<dbReference type="PANTHER" id="PTHR22925:SF3">
    <property type="entry name" value="GLYCOSYL HYDROLASE FAMILY PROTEIN 43"/>
    <property type="match status" value="1"/>
</dbReference>
<comment type="similarity">
    <text evidence="1 4">Belongs to the glycosyl hydrolase 43 family.</text>
</comment>
<keyword evidence="2 4" id="KW-0378">Hydrolase</keyword>
<dbReference type="CDD" id="cd23446">
    <property type="entry name" value="beta-trefoil_Ricin_1_3Gal43A"/>
    <property type="match status" value="1"/>
</dbReference>
<dbReference type="EMBL" id="BIXY01000054">
    <property type="protein sequence ID" value="GCF09931.1"/>
    <property type="molecule type" value="Genomic_DNA"/>
</dbReference>
<dbReference type="SUPFAM" id="SSF50370">
    <property type="entry name" value="Ricin B-like lectins"/>
    <property type="match status" value="1"/>
</dbReference>
<dbReference type="CDD" id="cd18821">
    <property type="entry name" value="GH43_Pc3Gal43A-like"/>
    <property type="match status" value="1"/>
</dbReference>
<dbReference type="Gene3D" id="2.80.10.50">
    <property type="match status" value="3"/>
</dbReference>
<dbReference type="RefSeq" id="WP_172632204.1">
    <property type="nucleotide sequence ID" value="NZ_BIXY01000054.1"/>
</dbReference>
<dbReference type="InterPro" id="IPR023296">
    <property type="entry name" value="Glyco_hydro_beta-prop_sf"/>
</dbReference>